<gene>
    <name evidence="1" type="ORF">F8M49_14235</name>
</gene>
<evidence type="ECO:0000313" key="2">
    <source>
        <dbReference type="Proteomes" id="UP001275440"/>
    </source>
</evidence>
<reference evidence="1 2" key="1">
    <citation type="submission" date="2019-10" db="EMBL/GenBank/DDBJ databases">
        <title>Draft Genome Assembly of Rhodococcus zopfii DSM44189.</title>
        <authorList>
            <person name="Sutton J.M."/>
            <person name="Akob D.M."/>
            <person name="Bushman T.J."/>
        </authorList>
    </citation>
    <scope>NUCLEOTIDE SEQUENCE [LARGE SCALE GENOMIC DNA]</scope>
    <source>
        <strain evidence="1 2">DSM 44189</strain>
    </source>
</reference>
<protein>
    <submittedName>
        <fullName evidence="1">Uncharacterized protein</fullName>
    </submittedName>
</protein>
<organism evidence="1 2">
    <name type="scientific">Rhodococcus zopfii</name>
    <dbReference type="NCBI Taxonomy" id="43772"/>
    <lineage>
        <taxon>Bacteria</taxon>
        <taxon>Bacillati</taxon>
        <taxon>Actinomycetota</taxon>
        <taxon>Actinomycetes</taxon>
        <taxon>Mycobacteriales</taxon>
        <taxon>Nocardiaceae</taxon>
        <taxon>Rhodococcus</taxon>
    </lineage>
</organism>
<keyword evidence="2" id="KW-1185">Reference proteome</keyword>
<accession>A0ABU3WQE9</accession>
<comment type="caution">
    <text evidence="1">The sequence shown here is derived from an EMBL/GenBank/DDBJ whole genome shotgun (WGS) entry which is preliminary data.</text>
</comment>
<dbReference type="RefSeq" id="WP_072815983.1">
    <property type="nucleotide sequence ID" value="NZ_JAHWLX010000110.1"/>
</dbReference>
<name>A0ABU3WQE9_9NOCA</name>
<sequence>MRDILKVDLDRLEVLAGELGTLAKDAAALTVGPAAGPHAAGPGGIMPSVLAASRMSTDLLDAALVPAVTERFEETSNVIRSSIEAYRNREDDAVAELAAAYLSSTGDWTTETGA</sequence>
<proteinExistence type="predicted"/>
<dbReference type="Proteomes" id="UP001275440">
    <property type="component" value="Unassembled WGS sequence"/>
</dbReference>
<evidence type="ECO:0000313" key="1">
    <source>
        <dbReference type="EMBL" id="MDV2476215.1"/>
    </source>
</evidence>
<dbReference type="EMBL" id="WBMO01000001">
    <property type="protein sequence ID" value="MDV2476215.1"/>
    <property type="molecule type" value="Genomic_DNA"/>
</dbReference>